<evidence type="ECO:0000313" key="2">
    <source>
        <dbReference type="Proteomes" id="UP001620626"/>
    </source>
</evidence>
<proteinExistence type="predicted"/>
<dbReference type="Proteomes" id="UP001620626">
    <property type="component" value="Unassembled WGS sequence"/>
</dbReference>
<organism evidence="1 2">
    <name type="scientific">Heterodera trifolii</name>
    <dbReference type="NCBI Taxonomy" id="157864"/>
    <lineage>
        <taxon>Eukaryota</taxon>
        <taxon>Metazoa</taxon>
        <taxon>Ecdysozoa</taxon>
        <taxon>Nematoda</taxon>
        <taxon>Chromadorea</taxon>
        <taxon>Rhabditida</taxon>
        <taxon>Tylenchina</taxon>
        <taxon>Tylenchomorpha</taxon>
        <taxon>Tylenchoidea</taxon>
        <taxon>Heteroderidae</taxon>
        <taxon>Heteroderinae</taxon>
        <taxon>Heterodera</taxon>
    </lineage>
</organism>
<dbReference type="EMBL" id="JBICBT010000862">
    <property type="protein sequence ID" value="KAL3096467.1"/>
    <property type="molecule type" value="Genomic_DNA"/>
</dbReference>
<reference evidence="1 2" key="1">
    <citation type="submission" date="2024-10" db="EMBL/GenBank/DDBJ databases">
        <authorList>
            <person name="Kim D."/>
        </authorList>
    </citation>
    <scope>NUCLEOTIDE SEQUENCE [LARGE SCALE GENOMIC DNA]</scope>
    <source>
        <strain evidence="1">BH-2024</strain>
    </source>
</reference>
<evidence type="ECO:0000313" key="1">
    <source>
        <dbReference type="EMBL" id="KAL3096467.1"/>
    </source>
</evidence>
<protein>
    <submittedName>
        <fullName evidence="1">Uncharacterized protein</fullName>
    </submittedName>
</protein>
<name>A0ABD2K0P9_9BILA</name>
<sequence length="107" mass="12142">MLRLPHPPPRARPGSYAIEEALFKKPAEQFAHCRRCLRPPRVRASFCFYMFHHHHHGTRPAVPGSCKQKWQLGEVALIVVLHLLSPSSASPNVMVCVPSICVRQTRL</sequence>
<accession>A0ABD2K0P9</accession>
<comment type="caution">
    <text evidence="1">The sequence shown here is derived from an EMBL/GenBank/DDBJ whole genome shotgun (WGS) entry which is preliminary data.</text>
</comment>
<dbReference type="AlphaFoldDB" id="A0ABD2K0P9"/>
<keyword evidence="2" id="KW-1185">Reference proteome</keyword>
<gene>
    <name evidence="1" type="ORF">niasHT_029826</name>
</gene>